<evidence type="ECO:0000256" key="6">
    <source>
        <dbReference type="ARBA" id="ARBA00022801"/>
    </source>
</evidence>
<dbReference type="PANTHER" id="PTHR22624:SF36">
    <property type="entry name" value="CYSTEINE PROTEASE ATG4D"/>
    <property type="match status" value="1"/>
</dbReference>
<dbReference type="GO" id="GO:0016485">
    <property type="term" value="P:protein processing"/>
    <property type="evidence" value="ECO:0007669"/>
    <property type="project" value="TreeGrafter"/>
</dbReference>
<dbReference type="GO" id="GO:0000423">
    <property type="term" value="P:mitophagy"/>
    <property type="evidence" value="ECO:0007669"/>
    <property type="project" value="TreeGrafter"/>
</dbReference>
<keyword evidence="16" id="KW-1185">Reference proteome</keyword>
<sequence>MNTVSPSAVQYVGGGMQDELVESRRQQPLEQQGSFGLRLPQTPDPGREATGEPDEMDKLKAKLMSAWNNVKYGWTVKSKTSFNKMSPVTLLGHSYLLNSEDEVERFRLAFVSRIWLTYRREFPQLEGSTWTTDCGWGCMLRSGQMLLAQGLLVHLMPRDWAWPDAQQLTDVDFEVFRPRSPARQRPESVRDRQAEPIHHKLVTWFGDQPPAPFGLHQLVEIGKSSGKKAGDWYGPSIVAHILRKAVAKTSVLHNLAVYVAQDCTVYKEDVVHLCDLSLSQTPPDPSSQAWKSVIILVPVRLGGEALNPSYIECVKNILKLDCCIGIIGGKPKHSLYFIGFQDEQLLYLDPHYSQTVVDFSQVDFSLESFHCSSPKKMPFNRMDPSCTIGFYAKNKKDFESLCSAALSSTKEKYPIFTFVEGQGQDYGLEGHCSNHSGPAAHILPPGKLGRSNNRRISDEFVFL</sequence>
<protein>
    <recommendedName>
        <fullName evidence="12">Cysteine protease</fullName>
        <ecNumber evidence="12">3.4.22.-</ecNumber>
    </recommendedName>
</protein>
<dbReference type="GO" id="GO:0035973">
    <property type="term" value="P:aggrephagy"/>
    <property type="evidence" value="ECO:0007669"/>
    <property type="project" value="TreeGrafter"/>
</dbReference>
<dbReference type="GO" id="GO:0019786">
    <property type="term" value="F:protein-phosphatidylethanolamide deconjugating activity"/>
    <property type="evidence" value="ECO:0007669"/>
    <property type="project" value="InterPro"/>
</dbReference>
<dbReference type="GO" id="GO:0000045">
    <property type="term" value="P:autophagosome assembly"/>
    <property type="evidence" value="ECO:0007669"/>
    <property type="project" value="TreeGrafter"/>
</dbReference>
<keyword evidence="8 12" id="KW-0653">Protein transport</keyword>
<evidence type="ECO:0000256" key="2">
    <source>
        <dbReference type="ARBA" id="ARBA00010958"/>
    </source>
</evidence>
<dbReference type="GO" id="GO:0015031">
    <property type="term" value="P:protein transport"/>
    <property type="evidence" value="ECO:0007669"/>
    <property type="project" value="UniProtKB-KW"/>
</dbReference>
<dbReference type="GO" id="GO:0004197">
    <property type="term" value="F:cysteine-type endopeptidase activity"/>
    <property type="evidence" value="ECO:0007669"/>
    <property type="project" value="TreeGrafter"/>
</dbReference>
<evidence type="ECO:0000313" key="15">
    <source>
        <dbReference type="Ensembl" id="ENSSLUP00000034440.1"/>
    </source>
</evidence>
<evidence type="ECO:0000256" key="11">
    <source>
        <dbReference type="ARBA" id="ARBA00029362"/>
    </source>
</evidence>
<dbReference type="Pfam" id="PF03416">
    <property type="entry name" value="Peptidase_C54"/>
    <property type="match status" value="1"/>
</dbReference>
<evidence type="ECO:0000256" key="9">
    <source>
        <dbReference type="ARBA" id="ARBA00023006"/>
    </source>
</evidence>
<dbReference type="SUPFAM" id="SSF54001">
    <property type="entry name" value="Cysteine proteinases"/>
    <property type="match status" value="1"/>
</dbReference>
<dbReference type="GO" id="GO:0005737">
    <property type="term" value="C:cytoplasm"/>
    <property type="evidence" value="ECO:0007669"/>
    <property type="project" value="UniProtKB-SubCell"/>
</dbReference>
<feature type="domain" description="Peptidase C54 catalytic" evidence="14">
    <location>
        <begin position="104"/>
        <end position="403"/>
    </location>
</feature>
<proteinExistence type="inferred from homology"/>
<keyword evidence="5 12" id="KW-0645">Protease</keyword>
<dbReference type="GeneTree" id="ENSGT00530000063000"/>
<dbReference type="InterPro" id="IPR046792">
    <property type="entry name" value="Peptidase_C54_cat"/>
</dbReference>
<comment type="subcellular location">
    <subcellularLocation>
        <location evidence="1 12">Cytoplasm</location>
    </subcellularLocation>
</comment>
<keyword evidence="3" id="KW-0813">Transport</keyword>
<dbReference type="GO" id="GO:0034727">
    <property type="term" value="P:piecemeal microautophagy of the nucleus"/>
    <property type="evidence" value="ECO:0007669"/>
    <property type="project" value="TreeGrafter"/>
</dbReference>
<feature type="region of interest" description="Disordered" evidence="13">
    <location>
        <begin position="24"/>
        <end position="54"/>
    </location>
</feature>
<evidence type="ECO:0000256" key="13">
    <source>
        <dbReference type="SAM" id="MobiDB-lite"/>
    </source>
</evidence>
<dbReference type="InterPro" id="IPR005078">
    <property type="entry name" value="Peptidase_C54"/>
</dbReference>
<keyword evidence="7" id="KW-0788">Thiol protease</keyword>
<reference evidence="15" key="1">
    <citation type="submission" date="2025-08" db="UniProtKB">
        <authorList>
            <consortium name="Ensembl"/>
        </authorList>
    </citation>
    <scope>IDENTIFICATION</scope>
</reference>
<dbReference type="Ensembl" id="ENSSLUT00000035512.1">
    <property type="protein sequence ID" value="ENSSLUP00000034440.1"/>
    <property type="gene ID" value="ENSSLUG00000015299.1"/>
</dbReference>
<comment type="similarity">
    <text evidence="2 12">Belongs to the peptidase C54 family.</text>
</comment>
<evidence type="ECO:0000256" key="12">
    <source>
        <dbReference type="RuleBase" id="RU363115"/>
    </source>
</evidence>
<keyword evidence="4 12" id="KW-0963">Cytoplasm</keyword>
<gene>
    <name evidence="15" type="primary">atg4da</name>
</gene>
<accession>A0A8C9Z3G2</accession>
<comment type="function">
    <text evidence="12">Cysteine protease that plays a key role in autophagy by mediating both proteolytic activation and delipidation of ATG8 family proteins.</text>
</comment>
<dbReference type="Proteomes" id="UP000694568">
    <property type="component" value="Unplaced"/>
</dbReference>
<dbReference type="EC" id="3.4.22.-" evidence="12"/>
<evidence type="ECO:0000256" key="1">
    <source>
        <dbReference type="ARBA" id="ARBA00004496"/>
    </source>
</evidence>
<evidence type="ECO:0000256" key="5">
    <source>
        <dbReference type="ARBA" id="ARBA00022670"/>
    </source>
</evidence>
<evidence type="ECO:0000256" key="4">
    <source>
        <dbReference type="ARBA" id="ARBA00022490"/>
    </source>
</evidence>
<evidence type="ECO:0000256" key="8">
    <source>
        <dbReference type="ARBA" id="ARBA00022927"/>
    </source>
</evidence>
<dbReference type="PANTHER" id="PTHR22624">
    <property type="entry name" value="CYSTEINE PROTEASE ATG4"/>
    <property type="match status" value="1"/>
</dbReference>
<keyword evidence="9 12" id="KW-0072">Autophagy</keyword>
<evidence type="ECO:0000256" key="3">
    <source>
        <dbReference type="ARBA" id="ARBA00022448"/>
    </source>
</evidence>
<evidence type="ECO:0000256" key="7">
    <source>
        <dbReference type="ARBA" id="ARBA00022807"/>
    </source>
</evidence>
<reference evidence="15" key="2">
    <citation type="submission" date="2025-09" db="UniProtKB">
        <authorList>
            <consortium name="Ensembl"/>
        </authorList>
    </citation>
    <scope>IDENTIFICATION</scope>
</reference>
<organism evidence="15 16">
    <name type="scientific">Sander lucioperca</name>
    <name type="common">Pike-perch</name>
    <name type="synonym">Perca lucioperca</name>
    <dbReference type="NCBI Taxonomy" id="283035"/>
    <lineage>
        <taxon>Eukaryota</taxon>
        <taxon>Metazoa</taxon>
        <taxon>Chordata</taxon>
        <taxon>Craniata</taxon>
        <taxon>Vertebrata</taxon>
        <taxon>Euteleostomi</taxon>
        <taxon>Actinopterygii</taxon>
        <taxon>Neopterygii</taxon>
        <taxon>Teleostei</taxon>
        <taxon>Neoteleostei</taxon>
        <taxon>Acanthomorphata</taxon>
        <taxon>Eupercaria</taxon>
        <taxon>Perciformes</taxon>
        <taxon>Percoidei</taxon>
        <taxon>Percidae</taxon>
        <taxon>Luciopercinae</taxon>
        <taxon>Sander</taxon>
    </lineage>
</organism>
<comment type="catalytic activity">
    <reaction evidence="10">
        <text>[protein]-C-terminal L-amino acid-glycyl-phosphatidylserine + H2O = [protein]-C-terminal L-amino acid-glycine + a 1,2-diacyl-sn-glycero-3-phospho-L-serine</text>
        <dbReference type="Rhea" id="RHEA:67576"/>
        <dbReference type="Rhea" id="RHEA-COMP:17324"/>
        <dbReference type="Rhea" id="RHEA-COMP:17326"/>
        <dbReference type="ChEBI" id="CHEBI:15377"/>
        <dbReference type="ChEBI" id="CHEBI:57262"/>
        <dbReference type="ChEBI" id="CHEBI:172940"/>
        <dbReference type="ChEBI" id="CHEBI:172942"/>
    </reaction>
    <physiologicalReaction direction="left-to-right" evidence="10">
        <dbReference type="Rhea" id="RHEA:67577"/>
    </physiologicalReaction>
</comment>
<evidence type="ECO:0000313" key="16">
    <source>
        <dbReference type="Proteomes" id="UP000694568"/>
    </source>
</evidence>
<evidence type="ECO:0000259" key="14">
    <source>
        <dbReference type="Pfam" id="PF03416"/>
    </source>
</evidence>
<keyword evidence="6 12" id="KW-0378">Hydrolase</keyword>
<evidence type="ECO:0000256" key="10">
    <source>
        <dbReference type="ARBA" id="ARBA00029289"/>
    </source>
</evidence>
<comment type="catalytic activity">
    <reaction evidence="11">
        <text>[protein]-C-terminal L-amino acid-glycyl-phosphatidylethanolamide + H2O = [protein]-C-terminal L-amino acid-glycine + a 1,2-diacyl-sn-glycero-3-phosphoethanolamine</text>
        <dbReference type="Rhea" id="RHEA:67548"/>
        <dbReference type="Rhea" id="RHEA-COMP:17323"/>
        <dbReference type="Rhea" id="RHEA-COMP:17324"/>
        <dbReference type="ChEBI" id="CHEBI:15377"/>
        <dbReference type="ChEBI" id="CHEBI:64612"/>
        <dbReference type="ChEBI" id="CHEBI:172940"/>
        <dbReference type="ChEBI" id="CHEBI:172941"/>
    </reaction>
    <physiologicalReaction direction="left-to-right" evidence="11">
        <dbReference type="Rhea" id="RHEA:67549"/>
    </physiologicalReaction>
</comment>
<name>A0A8C9Z3G2_SANLU</name>
<feature type="compositionally biased region" description="Basic and acidic residues" evidence="13">
    <location>
        <begin position="45"/>
        <end position="54"/>
    </location>
</feature>
<dbReference type="InterPro" id="IPR038765">
    <property type="entry name" value="Papain-like_cys_pep_sf"/>
</dbReference>
<dbReference type="AlphaFoldDB" id="A0A8C9Z3G2"/>